<dbReference type="Proteomes" id="UP001206067">
    <property type="component" value="Unassembled WGS sequence"/>
</dbReference>
<evidence type="ECO:0000313" key="1">
    <source>
        <dbReference type="EMBL" id="MCR2834119.1"/>
    </source>
</evidence>
<dbReference type="RefSeq" id="WP_257595923.1">
    <property type="nucleotide sequence ID" value="NZ_JANKHH010000005.1"/>
</dbReference>
<proteinExistence type="predicted"/>
<organism evidence="1 2">
    <name type="scientific">Parerythrobacter lacustris</name>
    <dbReference type="NCBI Taxonomy" id="2969984"/>
    <lineage>
        <taxon>Bacteria</taxon>
        <taxon>Pseudomonadati</taxon>
        <taxon>Pseudomonadota</taxon>
        <taxon>Alphaproteobacteria</taxon>
        <taxon>Sphingomonadales</taxon>
        <taxon>Erythrobacteraceae</taxon>
        <taxon>Parerythrobacter</taxon>
    </lineage>
</organism>
<comment type="caution">
    <text evidence="1">The sequence shown here is derived from an EMBL/GenBank/DDBJ whole genome shotgun (WGS) entry which is preliminary data.</text>
</comment>
<sequence length="56" mass="6463">MIYRVEYMRSNSTNWTLSSDTESKDVAIQSARSVARQPNRERVRVVDANGSLIWMS</sequence>
<evidence type="ECO:0000313" key="2">
    <source>
        <dbReference type="Proteomes" id="UP001206067"/>
    </source>
</evidence>
<gene>
    <name evidence="1" type="ORF">NSO95_09205</name>
</gene>
<dbReference type="EMBL" id="JANKHH010000005">
    <property type="protein sequence ID" value="MCR2834119.1"/>
    <property type="molecule type" value="Genomic_DNA"/>
</dbReference>
<protein>
    <recommendedName>
        <fullName evidence="3">DUF2188 domain-containing protein</fullName>
    </recommendedName>
</protein>
<keyword evidence="2" id="KW-1185">Reference proteome</keyword>
<reference evidence="1 2" key="1">
    <citation type="submission" date="2022-08" db="EMBL/GenBank/DDBJ databases">
        <title>Polyphasic taxonomy analysis of Qipengyuania sp.RS5-5.</title>
        <authorList>
            <person name="Xamxidin M."/>
            <person name="Wu M."/>
        </authorList>
    </citation>
    <scope>NUCLEOTIDE SEQUENCE [LARGE SCALE GENOMIC DNA]</scope>
    <source>
        <strain evidence="1 2">RS5-5</strain>
    </source>
</reference>
<name>A0ABT1XS65_9SPHN</name>
<accession>A0ABT1XS65</accession>
<evidence type="ECO:0008006" key="3">
    <source>
        <dbReference type="Google" id="ProtNLM"/>
    </source>
</evidence>